<dbReference type="GO" id="GO:0004637">
    <property type="term" value="F:phosphoribosylamine-glycine ligase activity"/>
    <property type="evidence" value="ECO:0007669"/>
    <property type="project" value="InterPro"/>
</dbReference>
<protein>
    <submittedName>
        <fullName evidence="2">Phosphoribosylamine--glycine ligase N-terminal domain-containing protein</fullName>
    </submittedName>
</protein>
<dbReference type="SUPFAM" id="SSF52440">
    <property type="entry name" value="PreATP-grasp domain"/>
    <property type="match status" value="1"/>
</dbReference>
<accession>A0AAE4V3B5</accession>
<dbReference type="AlphaFoldDB" id="A0AAE4V3B5"/>
<feature type="domain" description="Phosphoribosylglycinamide synthetase N-terminal" evidence="1">
    <location>
        <begin position="1"/>
        <end position="70"/>
    </location>
</feature>
<dbReference type="Proteomes" id="UP001185863">
    <property type="component" value="Unassembled WGS sequence"/>
</dbReference>
<dbReference type="InterPro" id="IPR016185">
    <property type="entry name" value="PreATP-grasp_dom_sf"/>
</dbReference>
<feature type="non-terminal residue" evidence="2">
    <location>
        <position position="70"/>
    </location>
</feature>
<dbReference type="PANTHER" id="PTHR43472">
    <property type="entry name" value="PHOSPHORIBOSYLAMINE--GLYCINE LIGASE"/>
    <property type="match status" value="1"/>
</dbReference>
<comment type="caution">
    <text evidence="2">The sequence shown here is derived from an EMBL/GenBank/DDBJ whole genome shotgun (WGS) entry which is preliminary data.</text>
</comment>
<proteinExistence type="predicted"/>
<reference evidence="2" key="1">
    <citation type="submission" date="2023-10" db="EMBL/GenBank/DDBJ databases">
        <title>Development of a sustainable strategy for remediation of hydrocarbon-contaminated territories based on the waste exchange concept.</title>
        <authorList>
            <person name="Krivoruchko A."/>
        </authorList>
    </citation>
    <scope>NUCLEOTIDE SEQUENCE</scope>
    <source>
        <strain evidence="2">IEGM 68</strain>
    </source>
</reference>
<evidence type="ECO:0000313" key="3">
    <source>
        <dbReference type="Proteomes" id="UP001185863"/>
    </source>
</evidence>
<dbReference type="InterPro" id="IPR020562">
    <property type="entry name" value="PRibGlycinamide_synth_N"/>
</dbReference>
<dbReference type="Pfam" id="PF02844">
    <property type="entry name" value="GARS_N"/>
    <property type="match status" value="1"/>
</dbReference>
<keyword evidence="2" id="KW-0436">Ligase</keyword>
<dbReference type="PANTHER" id="PTHR43472:SF1">
    <property type="entry name" value="PHOSPHORIBOSYLAMINE--GLYCINE LIGASE, CHLOROPLASTIC"/>
    <property type="match status" value="1"/>
</dbReference>
<dbReference type="GO" id="GO:0009113">
    <property type="term" value="P:purine nucleobase biosynthetic process"/>
    <property type="evidence" value="ECO:0007669"/>
    <property type="project" value="InterPro"/>
</dbReference>
<evidence type="ECO:0000259" key="1">
    <source>
        <dbReference type="Pfam" id="PF02844"/>
    </source>
</evidence>
<name>A0AAE4V3B5_9NOCA</name>
<evidence type="ECO:0000313" key="2">
    <source>
        <dbReference type="EMBL" id="MDV7268166.1"/>
    </source>
</evidence>
<dbReference type="InterPro" id="IPR000115">
    <property type="entry name" value="PRibGlycinamide_synth"/>
</dbReference>
<dbReference type="EMBL" id="JAWLUP010000135">
    <property type="protein sequence ID" value="MDV7268166.1"/>
    <property type="molecule type" value="Genomic_DNA"/>
</dbReference>
<organism evidence="2 3">
    <name type="scientific">Rhodococcus oxybenzonivorans</name>
    <dbReference type="NCBI Taxonomy" id="1990687"/>
    <lineage>
        <taxon>Bacteria</taxon>
        <taxon>Bacillati</taxon>
        <taxon>Actinomycetota</taxon>
        <taxon>Actinomycetes</taxon>
        <taxon>Mycobacteriales</taxon>
        <taxon>Nocardiaceae</taxon>
        <taxon>Rhodococcus</taxon>
    </lineage>
</organism>
<sequence length="70" mass="7028">MRVLVIGSGAREHALLLALARDPGVTALMCAPGNAGIAKIAEQHSVDIASGEAVADLAKKVEADLVVVGP</sequence>
<dbReference type="Gene3D" id="3.40.50.20">
    <property type="match status" value="1"/>
</dbReference>
<gene>
    <name evidence="2" type="ORF">R4315_26975</name>
</gene>